<organism evidence="1 2">
    <name type="scientific">Streptoalloteichus tenebrarius (strain ATCC 17920 / DSM 40477 / JCM 4838 / CBS 697.72 / NBRC 16177 / NCIMB 11028 / NRRL B-12390 / A12253. 1 / ISP 5477)</name>
    <name type="common">Streptomyces tenebrarius</name>
    <dbReference type="NCBI Taxonomy" id="1933"/>
    <lineage>
        <taxon>Bacteria</taxon>
        <taxon>Bacillati</taxon>
        <taxon>Actinomycetota</taxon>
        <taxon>Actinomycetes</taxon>
        <taxon>Pseudonocardiales</taxon>
        <taxon>Pseudonocardiaceae</taxon>
        <taxon>Streptoalloteichus</taxon>
    </lineage>
</organism>
<dbReference type="SUPFAM" id="SSF54506">
    <property type="entry name" value="Diaminopimelate epimerase-like"/>
    <property type="match status" value="1"/>
</dbReference>
<dbReference type="EMBL" id="JAMTCP010000037">
    <property type="protein sequence ID" value="MCP2261195.1"/>
    <property type="molecule type" value="Genomic_DNA"/>
</dbReference>
<dbReference type="NCBIfam" id="TIGR00654">
    <property type="entry name" value="PhzF_family"/>
    <property type="match status" value="1"/>
</dbReference>
<keyword evidence="2" id="KW-1185">Reference proteome</keyword>
<proteinExistence type="predicted"/>
<reference evidence="1 2" key="1">
    <citation type="submission" date="2022-06" db="EMBL/GenBank/DDBJ databases">
        <title>Genomic Encyclopedia of Archaeal and Bacterial Type Strains, Phase II (KMG-II): from individual species to whole genera.</title>
        <authorList>
            <person name="Goeker M."/>
        </authorList>
    </citation>
    <scope>NUCLEOTIDE SEQUENCE [LARGE SCALE GENOMIC DNA]</scope>
    <source>
        <strain evidence="1 2">DSM 40477</strain>
    </source>
</reference>
<name>A0ABT1I0B8_STRSD</name>
<protein>
    <submittedName>
        <fullName evidence="1">Trans-2,3-dihydro-3-hydroxyanthranilate isomerase</fullName>
    </submittedName>
</protein>
<sequence>MGTDRSRLRYEVVDVFTDRAFAGNPLAVVHGAHGLPGSALQAIAREFNLSETVFPVPPTHPDAHYGLRIFTPRTEMPFAGHPSVGAAWVLGRDGVIPTGVVRQECGIGLVEVTVDERGAEVAGGGPVVGRALDAPALAAAVGLDESDVDRSAAAGVAGAGIDFSFLLVRADAVAAARPDLTALRAAATGRGLVVVGQRGPDEFVVRMFRVAEQGGEDAATGSAALALGSWLVDRGLVPGDGETRYAVHQGAEVGRPSTLYGRVEARAGRAERVWVRGHVVPVADGTLRVPPLP</sequence>
<dbReference type="PANTHER" id="PTHR13774:SF32">
    <property type="entry name" value="ANTISENSE-ENHANCING SEQUENCE 1"/>
    <property type="match status" value="1"/>
</dbReference>
<comment type="caution">
    <text evidence="1">The sequence shown here is derived from an EMBL/GenBank/DDBJ whole genome shotgun (WGS) entry which is preliminary data.</text>
</comment>
<gene>
    <name evidence="1" type="ORF">LX15_004916</name>
</gene>
<dbReference type="PANTHER" id="PTHR13774">
    <property type="entry name" value="PHENAZINE BIOSYNTHESIS PROTEIN"/>
    <property type="match status" value="1"/>
</dbReference>
<dbReference type="Proteomes" id="UP001205311">
    <property type="component" value="Unassembled WGS sequence"/>
</dbReference>
<dbReference type="Gene3D" id="3.10.310.10">
    <property type="entry name" value="Diaminopimelate Epimerase, Chain A, domain 1"/>
    <property type="match status" value="2"/>
</dbReference>
<dbReference type="InterPro" id="IPR003719">
    <property type="entry name" value="Phenazine_PhzF-like"/>
</dbReference>
<evidence type="ECO:0000313" key="1">
    <source>
        <dbReference type="EMBL" id="MCP2261195.1"/>
    </source>
</evidence>
<keyword evidence="1" id="KW-0413">Isomerase</keyword>
<accession>A0ABT1I0B8</accession>
<dbReference type="PIRSF" id="PIRSF016184">
    <property type="entry name" value="PhzC_PhzF"/>
    <property type="match status" value="1"/>
</dbReference>
<dbReference type="GO" id="GO:0016853">
    <property type="term" value="F:isomerase activity"/>
    <property type="evidence" value="ECO:0007669"/>
    <property type="project" value="UniProtKB-KW"/>
</dbReference>
<dbReference type="Pfam" id="PF02567">
    <property type="entry name" value="PhzC-PhzF"/>
    <property type="match status" value="1"/>
</dbReference>
<dbReference type="RefSeq" id="WP_253672029.1">
    <property type="nucleotide sequence ID" value="NZ_JAMTCP010000037.1"/>
</dbReference>
<evidence type="ECO:0000313" key="2">
    <source>
        <dbReference type="Proteomes" id="UP001205311"/>
    </source>
</evidence>